<keyword evidence="4" id="KW-1185">Reference proteome</keyword>
<dbReference type="OrthoDB" id="3886018at2759"/>
<keyword evidence="2" id="KW-0732">Signal</keyword>
<name>A0A420YEV4_9PEZI</name>
<feature type="compositionally biased region" description="Low complexity" evidence="1">
    <location>
        <begin position="334"/>
        <end position="343"/>
    </location>
</feature>
<feature type="region of interest" description="Disordered" evidence="1">
    <location>
        <begin position="535"/>
        <end position="579"/>
    </location>
</feature>
<feature type="compositionally biased region" description="Low complexity" evidence="1">
    <location>
        <begin position="556"/>
        <end position="579"/>
    </location>
</feature>
<feature type="compositionally biased region" description="Acidic residues" evidence="1">
    <location>
        <begin position="544"/>
        <end position="555"/>
    </location>
</feature>
<feature type="region of interest" description="Disordered" evidence="1">
    <location>
        <begin position="314"/>
        <end position="343"/>
    </location>
</feature>
<feature type="signal peptide" evidence="2">
    <location>
        <begin position="1"/>
        <end position="20"/>
    </location>
</feature>
<feature type="region of interest" description="Disordered" evidence="1">
    <location>
        <begin position="677"/>
        <end position="707"/>
    </location>
</feature>
<comment type="caution">
    <text evidence="3">The sequence shown here is derived from an EMBL/GenBank/DDBJ whole genome shotgun (WGS) entry which is preliminary data.</text>
</comment>
<protein>
    <submittedName>
        <fullName evidence="3">Uncharacterized protein</fullName>
    </submittedName>
</protein>
<proteinExistence type="predicted"/>
<feature type="chain" id="PRO_5019210468" evidence="2">
    <location>
        <begin position="21"/>
        <end position="971"/>
    </location>
</feature>
<dbReference type="Proteomes" id="UP000275385">
    <property type="component" value="Unassembled WGS sequence"/>
</dbReference>
<dbReference type="EMBL" id="QVQW01000015">
    <property type="protein sequence ID" value="RKU46317.1"/>
    <property type="molecule type" value="Genomic_DNA"/>
</dbReference>
<evidence type="ECO:0000313" key="3">
    <source>
        <dbReference type="EMBL" id="RKU46317.1"/>
    </source>
</evidence>
<sequence>MFLSKLLVALVASTSPFALAAEQHEAPVTNRLHTPSGAAGHQLDGTVISGAASVLNQDVVKVLTTVTAEVTATVNTSCGTDSTGGVVTIVTSLSPHPTSSLFSNPSSVSTPHFVTNSHSHSTTPIFTSPDGVTYTTTSALSSTPVASPGSTTLPAPVPDSNLSTFAISASATSLTATTSVSSSRQTPLSSQALSTNPGVIAVSNVPHTPAFGSSSVQPSGETAPPGILSTNSATLVSLTSSQSPLLSESTVVQTIDGSPTTTVTALTSFPGSFSASTWFPSNQASPLTSLTFTQLGGSITTILGSTSTSIAPSLPLSSKATSTPDVNPPPASPSPGISFKPSTSVTSSSVLTILPRPPSSSSTPWSINPGTLSSPVALTSSSSLNPVLFIVLFIKLWAASCSSFTVQHIIIRIHSRSRNFFVVNVFIMVRALESESGTATVYIGIVDLEWDAASVYSPVHVVVLFKLIIFFIRLGHHHRSSRASLDRSATKWQCWGCIPFWPWPVPIEIRLPQIRIHVCIRILFIHLGDCGSHSGSDDGGGGSDDPDDDPDDDDNSSTATASSLSSLSRSSQTSTSSSSSCTTSVIATYVSIFCYVTTTATLESSDSGLAAFTRHRRDQTRGCSNVAYSTITGCSASGSRTTSKIVSTASIPAPPLCNPDTCGAGASCNIASNNTGTPAPVIDQADEPVPTRDSQPGPDQWADPTNYGGDVRRFMRGEVALAYRDPRFSVRLMTRNQRNSYNFVAFENKPVTLALSGLWGCTSVFVISKRGAWMGHFWERYFSEIYQHNYQMFIEDVLAAMDIGNVHNNGVQYEDEYGINALRDNDELGSMGHLFDDETSPKVVILAPYSRQYFPDPNHPHGGTYNNDEYLATFPAYERQLEDLTDNAWLIFGEENQDVTVQQYFYAPMTLVAIAGDVHPGDDGFNTHRGKVLIQYQPAPRECDVTSPEQRVAKYRYFIEGRQIAGKSHRC</sequence>
<organism evidence="3 4">
    <name type="scientific">Coniochaeta pulveracea</name>
    <dbReference type="NCBI Taxonomy" id="177199"/>
    <lineage>
        <taxon>Eukaryota</taxon>
        <taxon>Fungi</taxon>
        <taxon>Dikarya</taxon>
        <taxon>Ascomycota</taxon>
        <taxon>Pezizomycotina</taxon>
        <taxon>Sordariomycetes</taxon>
        <taxon>Sordariomycetidae</taxon>
        <taxon>Coniochaetales</taxon>
        <taxon>Coniochaetaceae</taxon>
        <taxon>Coniochaeta</taxon>
    </lineage>
</organism>
<gene>
    <name evidence="3" type="ORF">DL546_008097</name>
</gene>
<dbReference type="AlphaFoldDB" id="A0A420YEV4"/>
<accession>A0A420YEV4</accession>
<evidence type="ECO:0000313" key="4">
    <source>
        <dbReference type="Proteomes" id="UP000275385"/>
    </source>
</evidence>
<reference evidence="3 4" key="1">
    <citation type="submission" date="2018-08" db="EMBL/GenBank/DDBJ databases">
        <title>Draft genome of the lignicolous fungus Coniochaeta pulveracea.</title>
        <authorList>
            <person name="Borstlap C.J."/>
            <person name="De Witt R.N."/>
            <person name="Botha A."/>
            <person name="Volschenk H."/>
        </authorList>
    </citation>
    <scope>NUCLEOTIDE SEQUENCE [LARGE SCALE GENOMIC DNA]</scope>
    <source>
        <strain evidence="3 4">CAB683</strain>
    </source>
</reference>
<evidence type="ECO:0000256" key="2">
    <source>
        <dbReference type="SAM" id="SignalP"/>
    </source>
</evidence>
<evidence type="ECO:0000256" key="1">
    <source>
        <dbReference type="SAM" id="MobiDB-lite"/>
    </source>
</evidence>